<keyword evidence="5" id="KW-0804">Transcription</keyword>
<dbReference type="EMBL" id="CP159290">
    <property type="protein sequence ID" value="XCH28290.1"/>
    <property type="molecule type" value="Genomic_DNA"/>
</dbReference>
<evidence type="ECO:0000259" key="7">
    <source>
        <dbReference type="Pfam" id="PF08281"/>
    </source>
</evidence>
<evidence type="ECO:0000256" key="1">
    <source>
        <dbReference type="ARBA" id="ARBA00010641"/>
    </source>
</evidence>
<dbReference type="InterPro" id="IPR013325">
    <property type="entry name" value="RNA_pol_sigma_r2"/>
</dbReference>
<keyword evidence="4" id="KW-0238">DNA-binding</keyword>
<dbReference type="Pfam" id="PF04542">
    <property type="entry name" value="Sigma70_r2"/>
    <property type="match status" value="1"/>
</dbReference>
<evidence type="ECO:0000256" key="2">
    <source>
        <dbReference type="ARBA" id="ARBA00023015"/>
    </source>
</evidence>
<dbReference type="InterPro" id="IPR039425">
    <property type="entry name" value="RNA_pol_sigma-70-like"/>
</dbReference>
<dbReference type="Pfam" id="PF08281">
    <property type="entry name" value="Sigma70_r4_2"/>
    <property type="match status" value="1"/>
</dbReference>
<dbReference type="InterPro" id="IPR007627">
    <property type="entry name" value="RNA_pol_sigma70_r2"/>
</dbReference>
<sequence>MTLDTGSPSLTAPLSDEQLVARLREGDDDAFAALYRSHRPYALVVARALVGPSWADDVVAESFTALLGVIRAGRGPSRHVRAYLLTIVRRVAWSTLRSQDRVRATDLHRLDGTHHDPDVLLDEIERHRVLDAFAALPARWQKVLWHIEVLGASPAELADVLGISPNAVSSLARRARQRLRHAYLRHHGQVTTEP</sequence>
<dbReference type="InterPro" id="IPR036388">
    <property type="entry name" value="WH-like_DNA-bd_sf"/>
</dbReference>
<protein>
    <submittedName>
        <fullName evidence="8">Sigma-70 family RNA polymerase sigma factor</fullName>
    </submittedName>
</protein>
<dbReference type="InterPro" id="IPR014284">
    <property type="entry name" value="RNA_pol_sigma-70_dom"/>
</dbReference>
<proteinExistence type="inferred from homology"/>
<feature type="domain" description="RNA polymerase sigma-70 region 2" evidence="6">
    <location>
        <begin position="34"/>
        <end position="101"/>
    </location>
</feature>
<reference evidence="8" key="1">
    <citation type="submission" date="2024-06" db="EMBL/GenBank/DDBJ databases">
        <title>Complete genome sequence of the cellulolytic actinobacterium, Cellulosimicrobium ES-005.</title>
        <authorList>
            <person name="Matthews C.T."/>
            <person name="Underwood K.D."/>
            <person name="Ghanchi K.M."/>
            <person name="Fields S.D."/>
            <person name="Gardner S.G."/>
        </authorList>
    </citation>
    <scope>NUCLEOTIDE SEQUENCE</scope>
    <source>
        <strain evidence="8">ES-005</strain>
    </source>
</reference>
<dbReference type="NCBIfam" id="TIGR02937">
    <property type="entry name" value="sigma70-ECF"/>
    <property type="match status" value="1"/>
</dbReference>
<evidence type="ECO:0000259" key="6">
    <source>
        <dbReference type="Pfam" id="PF04542"/>
    </source>
</evidence>
<dbReference type="GO" id="GO:0003677">
    <property type="term" value="F:DNA binding"/>
    <property type="evidence" value="ECO:0007669"/>
    <property type="project" value="UniProtKB-KW"/>
</dbReference>
<dbReference type="InterPro" id="IPR013324">
    <property type="entry name" value="RNA_pol_sigma_r3/r4-like"/>
</dbReference>
<feature type="domain" description="RNA polymerase sigma factor 70 region 4 type 2" evidence="7">
    <location>
        <begin position="127"/>
        <end position="179"/>
    </location>
</feature>
<dbReference type="SUPFAM" id="SSF88659">
    <property type="entry name" value="Sigma3 and sigma4 domains of RNA polymerase sigma factors"/>
    <property type="match status" value="1"/>
</dbReference>
<accession>A0AAU8FW37</accession>
<evidence type="ECO:0000256" key="5">
    <source>
        <dbReference type="ARBA" id="ARBA00023163"/>
    </source>
</evidence>
<dbReference type="Gene3D" id="1.10.10.10">
    <property type="entry name" value="Winged helix-like DNA-binding domain superfamily/Winged helix DNA-binding domain"/>
    <property type="match status" value="1"/>
</dbReference>
<keyword evidence="3" id="KW-0731">Sigma factor</keyword>
<dbReference type="SUPFAM" id="SSF88946">
    <property type="entry name" value="Sigma2 domain of RNA polymerase sigma factors"/>
    <property type="match status" value="1"/>
</dbReference>
<evidence type="ECO:0000313" key="8">
    <source>
        <dbReference type="EMBL" id="XCH28290.1"/>
    </source>
</evidence>
<dbReference type="PANTHER" id="PTHR43133:SF8">
    <property type="entry name" value="RNA POLYMERASE SIGMA FACTOR HI_1459-RELATED"/>
    <property type="match status" value="1"/>
</dbReference>
<dbReference type="GO" id="GO:0016987">
    <property type="term" value="F:sigma factor activity"/>
    <property type="evidence" value="ECO:0007669"/>
    <property type="project" value="UniProtKB-KW"/>
</dbReference>
<name>A0AAU8FW37_9MICO</name>
<dbReference type="PANTHER" id="PTHR43133">
    <property type="entry name" value="RNA POLYMERASE ECF-TYPE SIGMA FACTO"/>
    <property type="match status" value="1"/>
</dbReference>
<organism evidence="8">
    <name type="scientific">Cellulosimicrobium sp. ES-005</name>
    <dbReference type="NCBI Taxonomy" id="3163031"/>
    <lineage>
        <taxon>Bacteria</taxon>
        <taxon>Bacillati</taxon>
        <taxon>Actinomycetota</taxon>
        <taxon>Actinomycetes</taxon>
        <taxon>Micrococcales</taxon>
        <taxon>Promicromonosporaceae</taxon>
        <taxon>Cellulosimicrobium</taxon>
    </lineage>
</organism>
<dbReference type="GO" id="GO:0006352">
    <property type="term" value="P:DNA-templated transcription initiation"/>
    <property type="evidence" value="ECO:0007669"/>
    <property type="project" value="InterPro"/>
</dbReference>
<dbReference type="RefSeq" id="WP_253051492.1">
    <property type="nucleotide sequence ID" value="NZ_CP159290.1"/>
</dbReference>
<comment type="similarity">
    <text evidence="1">Belongs to the sigma-70 factor family. ECF subfamily.</text>
</comment>
<dbReference type="InterPro" id="IPR013249">
    <property type="entry name" value="RNA_pol_sigma70_r4_t2"/>
</dbReference>
<keyword evidence="2" id="KW-0805">Transcription regulation</keyword>
<dbReference type="AlphaFoldDB" id="A0AAU8FW37"/>
<dbReference type="Gene3D" id="1.10.1740.10">
    <property type="match status" value="1"/>
</dbReference>
<evidence type="ECO:0000256" key="4">
    <source>
        <dbReference type="ARBA" id="ARBA00023125"/>
    </source>
</evidence>
<evidence type="ECO:0000256" key="3">
    <source>
        <dbReference type="ARBA" id="ARBA00023082"/>
    </source>
</evidence>
<gene>
    <name evidence="8" type="ORF">ABRQ22_11800</name>
</gene>